<dbReference type="RefSeq" id="WP_119894309.1">
    <property type="nucleotide sequence ID" value="NZ_CP032419.1"/>
</dbReference>
<evidence type="ECO:0000256" key="3">
    <source>
        <dbReference type="ARBA" id="ARBA00022598"/>
    </source>
</evidence>
<dbReference type="GO" id="GO:0004356">
    <property type="term" value="F:glutamine synthetase activity"/>
    <property type="evidence" value="ECO:0007669"/>
    <property type="project" value="InterPro"/>
</dbReference>
<comment type="cofactor">
    <cofactor evidence="1">
        <name>Mg(2+)</name>
        <dbReference type="ChEBI" id="CHEBI:18420"/>
    </cofactor>
</comment>
<dbReference type="PANTHER" id="PTHR43785">
    <property type="entry name" value="GAMMA-GLUTAMYLPUTRESCINE SYNTHETASE"/>
    <property type="match status" value="1"/>
</dbReference>
<dbReference type="Gene3D" id="3.30.590.10">
    <property type="entry name" value="Glutamine synthetase/guanido kinase, catalytic domain"/>
    <property type="match status" value="1"/>
</dbReference>
<evidence type="ECO:0000256" key="4">
    <source>
        <dbReference type="ARBA" id="ARBA00022741"/>
    </source>
</evidence>
<keyword evidence="4" id="KW-0547">Nucleotide-binding</keyword>
<dbReference type="GO" id="GO:0006542">
    <property type="term" value="P:glutamine biosynthetic process"/>
    <property type="evidence" value="ECO:0007669"/>
    <property type="project" value="InterPro"/>
</dbReference>
<keyword evidence="3" id="KW-0436">Ligase</keyword>
<dbReference type="AlphaFoldDB" id="A0A385Z4I7"/>
<dbReference type="FunFam" id="3.10.20.70:FF:000011">
    <property type="entry name" value="Glutamine synthetase"/>
    <property type="match status" value="1"/>
</dbReference>
<dbReference type="Proteomes" id="UP000265560">
    <property type="component" value="Chromosome"/>
</dbReference>
<evidence type="ECO:0000259" key="9">
    <source>
        <dbReference type="PROSITE" id="PS51987"/>
    </source>
</evidence>
<dbReference type="Pfam" id="PF00120">
    <property type="entry name" value="Gln-synt_C"/>
    <property type="match status" value="1"/>
</dbReference>
<proteinExistence type="inferred from homology"/>
<dbReference type="GO" id="GO:0006598">
    <property type="term" value="P:polyamine catabolic process"/>
    <property type="evidence" value="ECO:0007669"/>
    <property type="project" value="TreeGrafter"/>
</dbReference>
<dbReference type="PANTHER" id="PTHR43785:SF3">
    <property type="entry name" value="GS CATALYTIC DOMAIN-CONTAINING PROTEIN"/>
    <property type="match status" value="1"/>
</dbReference>
<name>A0A385Z4I7_9PSED</name>
<dbReference type="InterPro" id="IPR014746">
    <property type="entry name" value="Gln_synth/guanido_kin_cat_dom"/>
</dbReference>
<evidence type="ECO:0000313" key="10">
    <source>
        <dbReference type="EMBL" id="AYC33654.1"/>
    </source>
</evidence>
<keyword evidence="5" id="KW-0067">ATP-binding</keyword>
<dbReference type="FunFam" id="3.30.590.10:FF:000005">
    <property type="entry name" value="Probable glutamine synthetase"/>
    <property type="match status" value="1"/>
</dbReference>
<dbReference type="InterPro" id="IPR027303">
    <property type="entry name" value="Gln_synth_gly_rich_site"/>
</dbReference>
<gene>
    <name evidence="10" type="ORF">D3880_15390</name>
</gene>
<dbReference type="InterPro" id="IPR036651">
    <property type="entry name" value="Gln_synt_N_sf"/>
</dbReference>
<accession>A0A385Z4I7</accession>
<sequence length="452" mass="51166">MKGNLDRLSQWLKDNKITEVECLISDLSGIARGKISPTNKFLNERGMRLPESVLLQTVTGDYVEDEVYYDLLDPADIDMHCHPDEGAVFLVPWALEPTAQVIHDTHDKQGRPVELSPRNILKKVLRLYTERGWKPIIAPEMEFYLIQRSDDPDYPLKPPVGRSGRQETGRQSYSIEATNEFDPLFEDMYNWSEAQGLDLDTLIHEEGTAQMEINFRHGDPLHLADQIFVFKRTLREAALKHNVSATFMAKPMTGEPGSAMHLHQSVVDLQTGQNIFSNPDGSMSDLFLHHIGGLQKYIPETLPLFAPNVNSFRRFLPDTSAPVNVEWGEENRTVGLRVPDSDPQNRRVENRLPGADANPYLALAASLLCGFVGMIEAVEPSQPVQGRGYERRNLALPLTLEAALERMEQSAMLKEYLGSRFTKGFVAVKRVEHENFKQVISSWEREFLLLSA</sequence>
<dbReference type="PROSITE" id="PS00181">
    <property type="entry name" value="GLNA_ATP"/>
    <property type="match status" value="1"/>
</dbReference>
<dbReference type="Gene3D" id="3.10.20.70">
    <property type="entry name" value="Glutamine synthetase, N-terminal domain"/>
    <property type="match status" value="1"/>
</dbReference>
<evidence type="ECO:0000256" key="5">
    <source>
        <dbReference type="ARBA" id="ARBA00022840"/>
    </source>
</evidence>
<dbReference type="PROSITE" id="PS51987">
    <property type="entry name" value="GS_CATALYTIC"/>
    <property type="match status" value="1"/>
</dbReference>
<evidence type="ECO:0000256" key="2">
    <source>
        <dbReference type="ARBA" id="ARBA00009897"/>
    </source>
</evidence>
<dbReference type="OrthoDB" id="9789509at2"/>
<evidence type="ECO:0000313" key="11">
    <source>
        <dbReference type="Proteomes" id="UP000265560"/>
    </source>
</evidence>
<reference evidence="11" key="1">
    <citation type="submission" date="2018-09" db="EMBL/GenBank/DDBJ databases">
        <authorList>
            <person name="Zhu H."/>
        </authorList>
    </citation>
    <scope>NUCLEOTIDE SEQUENCE [LARGE SCALE GENOMIC DNA]</scope>
    <source>
        <strain evidence="11">K2W31S-8</strain>
    </source>
</reference>
<dbReference type="SMART" id="SM01230">
    <property type="entry name" value="Gln-synt_C"/>
    <property type="match status" value="1"/>
</dbReference>
<comment type="similarity">
    <text evidence="2 7 8">Belongs to the glutamine synthetase family.</text>
</comment>
<organism evidence="10 11">
    <name type="scientific">Pseudomonas cavernae</name>
    <dbReference type="NCBI Taxonomy" id="2320867"/>
    <lineage>
        <taxon>Bacteria</taxon>
        <taxon>Pseudomonadati</taxon>
        <taxon>Pseudomonadota</taxon>
        <taxon>Gammaproteobacteria</taxon>
        <taxon>Pseudomonadales</taxon>
        <taxon>Pseudomonadaceae</taxon>
        <taxon>Pseudomonas</taxon>
    </lineage>
</organism>
<dbReference type="SUPFAM" id="SSF55931">
    <property type="entry name" value="Glutamine synthetase/guanido kinase"/>
    <property type="match status" value="1"/>
</dbReference>
<dbReference type="InterPro" id="IPR008146">
    <property type="entry name" value="Gln_synth_cat_dom"/>
</dbReference>
<dbReference type="GO" id="GO:0005524">
    <property type="term" value="F:ATP binding"/>
    <property type="evidence" value="ECO:0007669"/>
    <property type="project" value="UniProtKB-KW"/>
</dbReference>
<evidence type="ECO:0000256" key="1">
    <source>
        <dbReference type="ARBA" id="ARBA00001946"/>
    </source>
</evidence>
<evidence type="ECO:0000256" key="6">
    <source>
        <dbReference type="ARBA" id="ARBA00022842"/>
    </source>
</evidence>
<dbReference type="EMBL" id="CP032419">
    <property type="protein sequence ID" value="AYC33654.1"/>
    <property type="molecule type" value="Genomic_DNA"/>
</dbReference>
<evidence type="ECO:0000256" key="8">
    <source>
        <dbReference type="RuleBase" id="RU000384"/>
    </source>
</evidence>
<feature type="domain" description="GS catalytic" evidence="9">
    <location>
        <begin position="117"/>
        <end position="452"/>
    </location>
</feature>
<protein>
    <submittedName>
        <fullName evidence="10">Glutamine synthetase</fullName>
    </submittedName>
</protein>
<dbReference type="SUPFAM" id="SSF54368">
    <property type="entry name" value="Glutamine synthetase, N-terminal domain"/>
    <property type="match status" value="1"/>
</dbReference>
<dbReference type="KEGG" id="pcav:D3880_15390"/>
<evidence type="ECO:0000256" key="7">
    <source>
        <dbReference type="PROSITE-ProRule" id="PRU01331"/>
    </source>
</evidence>
<keyword evidence="6" id="KW-0460">Magnesium</keyword>
<keyword evidence="11" id="KW-1185">Reference proteome</keyword>